<evidence type="ECO:0000256" key="1">
    <source>
        <dbReference type="SAM" id="Phobius"/>
    </source>
</evidence>
<evidence type="ECO:0000313" key="3">
    <source>
        <dbReference type="Proteomes" id="UP000092504"/>
    </source>
</evidence>
<dbReference type="AlphaFoldDB" id="A0A1B8P677"/>
<feature type="transmembrane region" description="Helical" evidence="1">
    <location>
        <begin position="12"/>
        <end position="34"/>
    </location>
</feature>
<keyword evidence="1" id="KW-1133">Transmembrane helix</keyword>
<proteinExistence type="predicted"/>
<gene>
    <name evidence="2" type="primary">mleN_3</name>
    <name evidence="2" type="ORF">A8U91_02153</name>
</gene>
<accession>A0A1B8P677</accession>
<reference evidence="2 3" key="1">
    <citation type="submission" date="2016-06" db="EMBL/GenBank/DDBJ databases">
        <title>Genome sequence of halotolerant plant growth promoting strain of Halomonas elongata HEK1 isolated from salterns of Rann of Kutch, Gujarat, India.</title>
        <authorList>
            <person name="Gaba S."/>
            <person name="Singh R.N."/>
            <person name="Abrol S."/>
            <person name="Kaushik R."/>
            <person name="Saxena A.K."/>
        </authorList>
    </citation>
    <scope>NUCLEOTIDE SEQUENCE [LARGE SCALE GENOMIC DNA]</scope>
    <source>
        <strain evidence="2 3">HEK1</strain>
    </source>
</reference>
<dbReference type="PATRIC" id="fig|2746.7.peg.2206"/>
<protein>
    <submittedName>
        <fullName evidence="2">Malate-2H(+)/Na(+)-lactate antiporter</fullName>
    </submittedName>
</protein>
<dbReference type="PANTHER" id="PTHR33451">
    <property type="entry name" value="MALATE-2H(+)/NA(+)-LACTATE ANTIPORTER"/>
    <property type="match status" value="1"/>
</dbReference>
<dbReference type="EMBL" id="MAJD01000001">
    <property type="protein sequence ID" value="OBX37775.1"/>
    <property type="molecule type" value="Genomic_DNA"/>
</dbReference>
<organism evidence="2 3">
    <name type="scientific">Halomonas elongata</name>
    <dbReference type="NCBI Taxonomy" id="2746"/>
    <lineage>
        <taxon>Bacteria</taxon>
        <taxon>Pseudomonadati</taxon>
        <taxon>Pseudomonadota</taxon>
        <taxon>Gammaproteobacteria</taxon>
        <taxon>Oceanospirillales</taxon>
        <taxon>Halomonadaceae</taxon>
        <taxon>Halomonas</taxon>
    </lineage>
</organism>
<keyword evidence="1" id="KW-0472">Membrane</keyword>
<dbReference type="PANTHER" id="PTHR33451:SF3">
    <property type="entry name" value="MALATE-2H(+)_NA(+)-LACTATE ANTIPORTER"/>
    <property type="match status" value="1"/>
</dbReference>
<dbReference type="InterPro" id="IPR052180">
    <property type="entry name" value="NhaC_Na-H+_Antiporter"/>
</dbReference>
<evidence type="ECO:0000313" key="2">
    <source>
        <dbReference type="EMBL" id="OBX37775.1"/>
    </source>
</evidence>
<keyword evidence="1" id="KW-0812">Transmembrane</keyword>
<feature type="transmembrane region" description="Helical" evidence="1">
    <location>
        <begin position="40"/>
        <end position="58"/>
    </location>
</feature>
<name>A0A1B8P677_HALEL</name>
<dbReference type="Proteomes" id="UP000092504">
    <property type="component" value="Unassembled WGS sequence"/>
</dbReference>
<sequence length="86" mass="9416">MNEQQAGGRLPSMGEVGAVMVGFIAIMFLFINVFELPIQLALFTSWFLVMALGVKLKLSYETMQKGLIDGIHNGMEAVLVLITVGR</sequence>
<comment type="caution">
    <text evidence="2">The sequence shown here is derived from an EMBL/GenBank/DDBJ whole genome shotgun (WGS) entry which is preliminary data.</text>
</comment>